<protein>
    <submittedName>
        <fullName evidence="1">Uncharacterized protein</fullName>
    </submittedName>
</protein>
<proteinExistence type="predicted"/>
<evidence type="ECO:0000313" key="1">
    <source>
        <dbReference type="EMBL" id="KAJ5265001.1"/>
    </source>
</evidence>
<organism evidence="1 2">
    <name type="scientific">Penicillium chrysogenum</name>
    <name type="common">Penicillium notatum</name>
    <dbReference type="NCBI Taxonomy" id="5076"/>
    <lineage>
        <taxon>Eukaryota</taxon>
        <taxon>Fungi</taxon>
        <taxon>Dikarya</taxon>
        <taxon>Ascomycota</taxon>
        <taxon>Pezizomycotina</taxon>
        <taxon>Eurotiomycetes</taxon>
        <taxon>Eurotiomycetidae</taxon>
        <taxon>Eurotiales</taxon>
        <taxon>Aspergillaceae</taxon>
        <taxon>Penicillium</taxon>
        <taxon>Penicillium chrysogenum species complex</taxon>
    </lineage>
</organism>
<reference evidence="1 2" key="1">
    <citation type="journal article" date="2023" name="IMA Fungus">
        <title>Comparative genomic study of the Penicillium genus elucidates a diverse pangenome and 15 lateral gene transfer events.</title>
        <authorList>
            <person name="Petersen C."/>
            <person name="Sorensen T."/>
            <person name="Nielsen M.R."/>
            <person name="Sondergaard T.E."/>
            <person name="Sorensen J.L."/>
            <person name="Fitzpatrick D.A."/>
            <person name="Frisvad J.C."/>
            <person name="Nielsen K.L."/>
        </authorList>
    </citation>
    <scope>NUCLEOTIDE SEQUENCE [LARGE SCALE GENOMIC DNA]</scope>
    <source>
        <strain evidence="1 2">IBT 3361</strain>
    </source>
</reference>
<dbReference type="EMBL" id="JAPVEB010000004">
    <property type="protein sequence ID" value="KAJ5265001.1"/>
    <property type="molecule type" value="Genomic_DNA"/>
</dbReference>
<keyword evidence="2" id="KW-1185">Reference proteome</keyword>
<accession>A0ABQ8WEY2</accession>
<name>A0ABQ8WEY2_PENCH</name>
<gene>
    <name evidence="1" type="ORF">N7505_007794</name>
</gene>
<evidence type="ECO:0000313" key="2">
    <source>
        <dbReference type="Proteomes" id="UP001220256"/>
    </source>
</evidence>
<comment type="caution">
    <text evidence="1">The sequence shown here is derived from an EMBL/GenBank/DDBJ whole genome shotgun (WGS) entry which is preliminary data.</text>
</comment>
<dbReference type="Proteomes" id="UP001220256">
    <property type="component" value="Unassembled WGS sequence"/>
</dbReference>
<sequence>MLKSYESYRNERVNPTYANRFNYIKRLISERSRYLELFSNPWDVRKLVYKQNEAHQKGMTAEPGWQAAMKDAGIWDDDKETF</sequence>